<sequence>MIPAHLLPRSQRQRLEQAYRKTDYQVALPEHQVVFRIGEHDPVAEALLRRSLPVRREWAILTPCNPRSQEATEELNSFYYHELRDALAGRDDRWLQAINHAPSGSWPDEPGFLVADAEPLWLHDLAARFHQNAFVAARLGEAPRLVWLV</sequence>
<protein>
    <submittedName>
        <fullName evidence="1">DUF3293 domain-containing protein</fullName>
    </submittedName>
</protein>
<evidence type="ECO:0000313" key="2">
    <source>
        <dbReference type="Proteomes" id="UP000282106"/>
    </source>
</evidence>
<comment type="caution">
    <text evidence="1">The sequence shown here is derived from an EMBL/GenBank/DDBJ whole genome shotgun (WGS) entry which is preliminary data.</text>
</comment>
<reference evidence="1 2" key="1">
    <citation type="submission" date="2018-10" db="EMBL/GenBank/DDBJ databases">
        <authorList>
            <person name="Chen W.-M."/>
        </authorList>
    </citation>
    <scope>NUCLEOTIDE SEQUENCE [LARGE SCALE GENOMIC DNA]</scope>
    <source>
        <strain evidence="1 2">THS-13</strain>
    </source>
</reference>
<name>A0A3N0V9K5_9GAMM</name>
<dbReference type="AlphaFoldDB" id="A0A3N0V9K5"/>
<evidence type="ECO:0000313" key="1">
    <source>
        <dbReference type="EMBL" id="ROH89470.1"/>
    </source>
</evidence>
<dbReference type="EMBL" id="RJVO01000004">
    <property type="protein sequence ID" value="ROH89470.1"/>
    <property type="molecule type" value="Genomic_DNA"/>
</dbReference>
<proteinExistence type="predicted"/>
<organism evidence="1 2">
    <name type="scientific">Stagnimonas aquatica</name>
    <dbReference type="NCBI Taxonomy" id="2689987"/>
    <lineage>
        <taxon>Bacteria</taxon>
        <taxon>Pseudomonadati</taxon>
        <taxon>Pseudomonadota</taxon>
        <taxon>Gammaproteobacteria</taxon>
        <taxon>Nevskiales</taxon>
        <taxon>Nevskiaceae</taxon>
        <taxon>Stagnimonas</taxon>
    </lineage>
</organism>
<gene>
    <name evidence="1" type="ORF">ED208_10035</name>
</gene>
<dbReference type="InterPro" id="IPR021710">
    <property type="entry name" value="DUF3293"/>
</dbReference>
<keyword evidence="2" id="KW-1185">Reference proteome</keyword>
<dbReference type="InParanoid" id="A0A3N0V9K5"/>
<dbReference type="RefSeq" id="WP_123211767.1">
    <property type="nucleotide sequence ID" value="NZ_RJVO01000004.1"/>
</dbReference>
<accession>A0A3N0V9K5</accession>
<dbReference type="Pfam" id="PF11697">
    <property type="entry name" value="DUF3293"/>
    <property type="match status" value="1"/>
</dbReference>
<dbReference type="Proteomes" id="UP000282106">
    <property type="component" value="Unassembled WGS sequence"/>
</dbReference>